<dbReference type="InterPro" id="IPR001433">
    <property type="entry name" value="OxRdtase_FAD/NAD-bd"/>
</dbReference>
<dbReference type="InterPro" id="IPR017938">
    <property type="entry name" value="Riboflavin_synthase-like_b-brl"/>
</dbReference>
<dbReference type="InterPro" id="IPR039261">
    <property type="entry name" value="FNR_nucleotide-bd"/>
</dbReference>
<evidence type="ECO:0000313" key="5">
    <source>
        <dbReference type="Proteomes" id="UP000061457"/>
    </source>
</evidence>
<feature type="domain" description="FAD-binding FR-type" evidence="3">
    <location>
        <begin position="35"/>
        <end position="139"/>
    </location>
</feature>
<dbReference type="InterPro" id="IPR036010">
    <property type="entry name" value="2Fe-2S_ferredoxin-like_sf"/>
</dbReference>
<dbReference type="Proteomes" id="UP000061457">
    <property type="component" value="Chromosome I"/>
</dbReference>
<proteinExistence type="predicted"/>
<organism evidence="4 5">
    <name type="scientific">Pseudoalteromonas phenolica</name>
    <dbReference type="NCBI Taxonomy" id="161398"/>
    <lineage>
        <taxon>Bacteria</taxon>
        <taxon>Pseudomonadati</taxon>
        <taxon>Pseudomonadota</taxon>
        <taxon>Gammaproteobacteria</taxon>
        <taxon>Alteromonadales</taxon>
        <taxon>Pseudoalteromonadaceae</taxon>
        <taxon>Pseudoalteromonas</taxon>
    </lineage>
</organism>
<dbReference type="PANTHER" id="PTHR47354:SF5">
    <property type="entry name" value="PROTEIN RFBI"/>
    <property type="match status" value="1"/>
</dbReference>
<evidence type="ECO:0000259" key="3">
    <source>
        <dbReference type="PROSITE" id="PS51384"/>
    </source>
</evidence>
<dbReference type="GO" id="GO:0016491">
    <property type="term" value="F:oxidoreductase activity"/>
    <property type="evidence" value="ECO:0007669"/>
    <property type="project" value="InterPro"/>
</dbReference>
<dbReference type="PANTHER" id="PTHR47354">
    <property type="entry name" value="NADH OXIDOREDUCTASE HCR"/>
    <property type="match status" value="1"/>
</dbReference>
<dbReference type="RefSeq" id="WP_058029635.1">
    <property type="nucleotide sequence ID" value="NZ_CP013187.1"/>
</dbReference>
<keyword evidence="5" id="KW-1185">Reference proteome</keyword>
<dbReference type="InterPro" id="IPR017927">
    <property type="entry name" value="FAD-bd_FR_type"/>
</dbReference>
<dbReference type="SUPFAM" id="SSF54292">
    <property type="entry name" value="2Fe-2S ferredoxin-like"/>
    <property type="match status" value="1"/>
</dbReference>
<dbReference type="CDD" id="cd00207">
    <property type="entry name" value="fer2"/>
    <property type="match status" value="1"/>
</dbReference>
<dbReference type="Pfam" id="PF00970">
    <property type="entry name" value="FAD_binding_6"/>
    <property type="match status" value="1"/>
</dbReference>
<protein>
    <submittedName>
        <fullName evidence="4">Putative Oxidoreductase</fullName>
    </submittedName>
</protein>
<sequence>MQNISQFISNNLFHHKDLAGYFEPVMQVIKPAWRSGFFRSQVKGIRVLSENALKITLKPEKKWPIHTAGQHISLTIEQQGRLISRVFTIASGAKKLKETGLIDLVIRTHDKGNFTPYLGELAMNSWVNISEPMGEFIFDEQSNHTTFLAGGSGITPFIAMLDDLQENTQKHIHLLYYAKPNSHLMVDVLEKFLIRLPNFSFELLNRSQHGSFSKFVSIEHTDELLVCGPEEMYVEAEEFCKSRHIPFRAEHFQAIKPTKSLNEAARFTVKLNHGDLEVSNQDSLLSEFQSHNKPVMYGCGMGICHQCQCLKKKGIVRDIRDGSLSDNSEELIQLCVTQAVTDLELEL</sequence>
<dbReference type="Gene3D" id="3.40.50.80">
    <property type="entry name" value="Nucleotide-binding domain of ferredoxin-NADP reductase (FNR) module"/>
    <property type="match status" value="1"/>
</dbReference>
<dbReference type="GO" id="GO:0051536">
    <property type="term" value="F:iron-sulfur cluster binding"/>
    <property type="evidence" value="ECO:0007669"/>
    <property type="project" value="InterPro"/>
</dbReference>
<comment type="cofactor">
    <cofactor evidence="2">
        <name>[2Fe-2S] cluster</name>
        <dbReference type="ChEBI" id="CHEBI:190135"/>
    </cofactor>
</comment>
<dbReference type="Gene3D" id="2.40.30.10">
    <property type="entry name" value="Translation factors"/>
    <property type="match status" value="1"/>
</dbReference>
<dbReference type="PRINTS" id="PR00410">
    <property type="entry name" value="PHEHYDRXLASE"/>
</dbReference>
<reference evidence="4 5" key="1">
    <citation type="submission" date="2015-11" db="EMBL/GenBank/DDBJ databases">
        <authorList>
            <person name="Zhang Y."/>
            <person name="Guo Z."/>
        </authorList>
    </citation>
    <scope>NUCLEOTIDE SEQUENCE [LARGE SCALE GENOMIC DNA]</scope>
    <source>
        <strain evidence="4 5">KCTC 12086</strain>
    </source>
</reference>
<dbReference type="STRING" id="161398.PP2015_1436"/>
<dbReference type="PATRIC" id="fig|161398.10.peg.1460"/>
<accession>A0A0S2K1I6</accession>
<evidence type="ECO:0000313" key="4">
    <source>
        <dbReference type="EMBL" id="ALO41940.1"/>
    </source>
</evidence>
<dbReference type="KEGG" id="pphe:PP2015_1436"/>
<evidence type="ECO:0000256" key="2">
    <source>
        <dbReference type="ARBA" id="ARBA00034078"/>
    </source>
</evidence>
<keyword evidence="1" id="KW-0830">Ubiquinone</keyword>
<dbReference type="InterPro" id="IPR012675">
    <property type="entry name" value="Beta-grasp_dom_sf"/>
</dbReference>
<gene>
    <name evidence="4" type="ORF">PP2015_1436</name>
</gene>
<evidence type="ECO:0000256" key="1">
    <source>
        <dbReference type="ARBA" id="ARBA00023075"/>
    </source>
</evidence>
<dbReference type="PROSITE" id="PS51384">
    <property type="entry name" value="FAD_FR"/>
    <property type="match status" value="1"/>
</dbReference>
<dbReference type="AlphaFoldDB" id="A0A0S2K1I6"/>
<dbReference type="InterPro" id="IPR050415">
    <property type="entry name" value="MRET"/>
</dbReference>
<dbReference type="EMBL" id="CP013187">
    <property type="protein sequence ID" value="ALO41940.1"/>
    <property type="molecule type" value="Genomic_DNA"/>
</dbReference>
<dbReference type="InterPro" id="IPR008333">
    <property type="entry name" value="Cbr1-like_FAD-bd_dom"/>
</dbReference>
<dbReference type="SUPFAM" id="SSF63380">
    <property type="entry name" value="Riboflavin synthase domain-like"/>
    <property type="match status" value="1"/>
</dbReference>
<dbReference type="OrthoDB" id="581532at2"/>
<name>A0A0S2K1I6_9GAMM</name>
<dbReference type="Pfam" id="PF00175">
    <property type="entry name" value="NAD_binding_1"/>
    <property type="match status" value="1"/>
</dbReference>
<dbReference type="InterPro" id="IPR001041">
    <property type="entry name" value="2Fe-2S_ferredoxin-type"/>
</dbReference>
<dbReference type="Gene3D" id="3.10.20.30">
    <property type="match status" value="1"/>
</dbReference>
<dbReference type="SUPFAM" id="SSF52343">
    <property type="entry name" value="Ferredoxin reductase-like, C-terminal NADP-linked domain"/>
    <property type="match status" value="1"/>
</dbReference>